<feature type="compositionally biased region" description="Polar residues" evidence="1">
    <location>
        <begin position="450"/>
        <end position="463"/>
    </location>
</feature>
<reference evidence="2" key="1">
    <citation type="submission" date="2020-10" db="EMBL/GenBank/DDBJ databases">
        <authorList>
            <person name="Gilroy R."/>
        </authorList>
    </citation>
    <scope>NUCLEOTIDE SEQUENCE</scope>
    <source>
        <strain evidence="2">USAMLcec3-3695</strain>
    </source>
</reference>
<accession>A0A9D1M9X9</accession>
<organism evidence="2 3">
    <name type="scientific">Candidatus Ornithomonoglobus merdipullorum</name>
    <dbReference type="NCBI Taxonomy" id="2840895"/>
    <lineage>
        <taxon>Bacteria</taxon>
        <taxon>Bacillati</taxon>
        <taxon>Bacillota</taxon>
        <taxon>Clostridia</taxon>
        <taxon>Candidatus Ornithomonoglobus</taxon>
    </lineage>
</organism>
<dbReference type="Proteomes" id="UP000824109">
    <property type="component" value="Unassembled WGS sequence"/>
</dbReference>
<comment type="caution">
    <text evidence="2">The sequence shown here is derived from an EMBL/GenBank/DDBJ whole genome shotgun (WGS) entry which is preliminary data.</text>
</comment>
<dbReference type="AlphaFoldDB" id="A0A9D1M9X9"/>
<evidence type="ECO:0000313" key="2">
    <source>
        <dbReference type="EMBL" id="HIU56187.1"/>
    </source>
</evidence>
<proteinExistence type="predicted"/>
<name>A0A9D1M9X9_9FIRM</name>
<protein>
    <submittedName>
        <fullName evidence="2">Uncharacterized protein</fullName>
    </submittedName>
</protein>
<evidence type="ECO:0000313" key="3">
    <source>
        <dbReference type="Proteomes" id="UP000824109"/>
    </source>
</evidence>
<dbReference type="EMBL" id="DVNB01000002">
    <property type="protein sequence ID" value="HIU56187.1"/>
    <property type="molecule type" value="Genomic_DNA"/>
</dbReference>
<evidence type="ECO:0000256" key="1">
    <source>
        <dbReference type="SAM" id="MobiDB-lite"/>
    </source>
</evidence>
<reference evidence="2" key="2">
    <citation type="journal article" date="2021" name="PeerJ">
        <title>Extensive microbial diversity within the chicken gut microbiome revealed by metagenomics and culture.</title>
        <authorList>
            <person name="Gilroy R."/>
            <person name="Ravi A."/>
            <person name="Getino M."/>
            <person name="Pursley I."/>
            <person name="Horton D.L."/>
            <person name="Alikhan N.F."/>
            <person name="Baker D."/>
            <person name="Gharbi K."/>
            <person name="Hall N."/>
            <person name="Watson M."/>
            <person name="Adriaenssens E.M."/>
            <person name="Foster-Nyarko E."/>
            <person name="Jarju S."/>
            <person name="Secka A."/>
            <person name="Antonio M."/>
            <person name="Oren A."/>
            <person name="Chaudhuri R.R."/>
            <person name="La Ragione R."/>
            <person name="Hildebrand F."/>
            <person name="Pallen M.J."/>
        </authorList>
    </citation>
    <scope>NUCLEOTIDE SEQUENCE</scope>
    <source>
        <strain evidence="2">USAMLcec3-3695</strain>
    </source>
</reference>
<sequence length="628" mass="69325">MAYAIPAMHLTEAGKALYAKVHNGAPLRFTRVAVGDGYITEDTLDITQLVSPVDATVDTLEKQVMPDGTFRMAVRIYSADKDFYLREVGIMAYDPDDGEILYAYSNYGDNADYITTYSGSYPVTQDIDIYVDIGATENVSIDITGITNVTWDDIKDKLEQREVSSLPTTCTEYDFAEDIVYEGIERCTVEYDQENDRLEIDSASNAGNKYGMAAADLSGILSNVNKASIEFDVFIPAGSRWYVSLVNLAVRPGESSKITYDTVGVAIYFGTKDGDTFLLNGDAASTVPLDTWLHFSALFDNKLKAVTYEIKNKDTGTSYMSGELDYLDYTCAEITAIEVYTWSQSNLKIANTLSVTLGDTPSNNIRYIVEEDGYRNEYIYINGTPVRIGSTAVTEIPELSEKAHTHENKTVLDGVSSEKMSNWDAAYSQRHTHSNKSVLDGISSSNISNWDGKANTNSPTFSGTPKAPTPDISDNSTRLATTAFVQELIEQVKQQITNARLGDEINSLTIVIYKITNNGHSEYPYYRYRWVSCTTVNNGTLTNSDSSYVQYGNGQQNMSGSIIGYNPNQLIVTPVTEIVIDNCLYIGSSQSSYVSQSLDTIPWADASGEIEEGSYESYQKATITLQET</sequence>
<gene>
    <name evidence="2" type="ORF">IAA61_00070</name>
</gene>
<feature type="region of interest" description="Disordered" evidence="1">
    <location>
        <begin position="450"/>
        <end position="475"/>
    </location>
</feature>